<dbReference type="PANTHER" id="PTHR43431:SF7">
    <property type="entry name" value="OXIDOREDUCTASE, SHORT CHAIN DEHYDROGENASE_REDUCTASE FAMILY (AFU_ORTHOLOGUE AFUA_5G14000)"/>
    <property type="match status" value="1"/>
</dbReference>
<dbReference type="AlphaFoldDB" id="A0A5N6JY09"/>
<evidence type="ECO:0000313" key="2">
    <source>
        <dbReference type="Proteomes" id="UP000326757"/>
    </source>
</evidence>
<dbReference type="OrthoDB" id="5399006at2759"/>
<keyword evidence="2" id="KW-1185">Reference proteome</keyword>
<reference evidence="1 2" key="1">
    <citation type="submission" date="2019-06" db="EMBL/GenBank/DDBJ databases">
        <title>Genome Sequence of the Brown Rot Fungal Pathogen Monilinia laxa.</title>
        <authorList>
            <person name="De Miccolis Angelini R.M."/>
            <person name="Landi L."/>
            <person name="Abate D."/>
            <person name="Pollastro S."/>
            <person name="Romanazzi G."/>
            <person name="Faretra F."/>
        </authorList>
    </citation>
    <scope>NUCLEOTIDE SEQUENCE [LARGE SCALE GENOMIC DNA]</scope>
    <source>
        <strain evidence="1 2">Mlax316</strain>
    </source>
</reference>
<accession>A0A5N6JY09</accession>
<dbReference type="EMBL" id="VIGI01000011">
    <property type="protein sequence ID" value="KAB8294031.1"/>
    <property type="molecule type" value="Genomic_DNA"/>
</dbReference>
<dbReference type="Gene3D" id="3.40.50.720">
    <property type="entry name" value="NAD(P)-binding Rossmann-like Domain"/>
    <property type="match status" value="1"/>
</dbReference>
<protein>
    <submittedName>
        <fullName evidence="1">Uncharacterized protein</fullName>
    </submittedName>
</protein>
<dbReference type="InterPro" id="IPR002347">
    <property type="entry name" value="SDR_fam"/>
</dbReference>
<gene>
    <name evidence="1" type="ORF">EYC80_009490</name>
</gene>
<dbReference type="PANTHER" id="PTHR43431">
    <property type="entry name" value="OXIDOREDUCTASE, SHORT CHAIN DEHYDROGENASE/REDUCTASE FAMILY (AFU_ORTHOLOGUE AFUA_5G14000)"/>
    <property type="match status" value="1"/>
</dbReference>
<name>A0A5N6JY09_MONLA</name>
<comment type="caution">
    <text evidence="1">The sequence shown here is derived from an EMBL/GenBank/DDBJ whole genome shotgun (WGS) entry which is preliminary data.</text>
</comment>
<dbReference type="Pfam" id="PF00106">
    <property type="entry name" value="adh_short"/>
    <property type="match status" value="1"/>
</dbReference>
<sequence length="256" mass="27296">MPPSSNFFSIVAGVGAGTGQSVALKFAQAYPVVLLARNPANYEPTIKAIISSGGQAIGISTDVSDPSSVTNAFEQIKKEHGNKKLAAAVYNVGGKFVRKPFLELSLEDYEAGYEANGKGFYLFAQKALPLLLDSVVDSPHPPSLIVTGATASLRGGAQLSSFASGKFALRATTQSLAREFGPKGVHVAHAIIDGVIDIPRTKEWEVNGGVEDGKIKPEAIADAYWYLHTQHKSHFTQELDAIKFRGIILMIDGHTS</sequence>
<proteinExistence type="predicted"/>
<dbReference type="InterPro" id="IPR036291">
    <property type="entry name" value="NAD(P)-bd_dom_sf"/>
</dbReference>
<evidence type="ECO:0000313" key="1">
    <source>
        <dbReference type="EMBL" id="KAB8294031.1"/>
    </source>
</evidence>
<organism evidence="1 2">
    <name type="scientific">Monilinia laxa</name>
    <name type="common">Brown rot fungus</name>
    <name type="synonym">Sclerotinia laxa</name>
    <dbReference type="NCBI Taxonomy" id="61186"/>
    <lineage>
        <taxon>Eukaryota</taxon>
        <taxon>Fungi</taxon>
        <taxon>Dikarya</taxon>
        <taxon>Ascomycota</taxon>
        <taxon>Pezizomycotina</taxon>
        <taxon>Leotiomycetes</taxon>
        <taxon>Helotiales</taxon>
        <taxon>Sclerotiniaceae</taxon>
        <taxon>Monilinia</taxon>
    </lineage>
</organism>
<dbReference type="SUPFAM" id="SSF51735">
    <property type="entry name" value="NAD(P)-binding Rossmann-fold domains"/>
    <property type="match status" value="1"/>
</dbReference>
<dbReference type="Proteomes" id="UP000326757">
    <property type="component" value="Unassembled WGS sequence"/>
</dbReference>